<evidence type="ECO:0000259" key="2">
    <source>
        <dbReference type="Pfam" id="PF13411"/>
    </source>
</evidence>
<evidence type="ECO:0000313" key="4">
    <source>
        <dbReference type="Proteomes" id="UP001213771"/>
    </source>
</evidence>
<comment type="caution">
    <text evidence="3">The sequence shown here is derived from an EMBL/GenBank/DDBJ whole genome shotgun (WGS) entry which is preliminary data.</text>
</comment>
<dbReference type="SUPFAM" id="SSF46955">
    <property type="entry name" value="Putative DNA-binding domain"/>
    <property type="match status" value="1"/>
</dbReference>
<dbReference type="Gene3D" id="1.10.1660.10">
    <property type="match status" value="1"/>
</dbReference>
<evidence type="ECO:0000259" key="1">
    <source>
        <dbReference type="Pfam" id="PF13152"/>
    </source>
</evidence>
<evidence type="ECO:0000313" key="3">
    <source>
        <dbReference type="EMBL" id="MDD9784667.1"/>
    </source>
</evidence>
<reference evidence="3 4" key="1">
    <citation type="submission" date="2023-02" db="EMBL/GenBank/DDBJ databases">
        <authorList>
            <person name="Olszewska D."/>
        </authorList>
    </citation>
    <scope>NUCLEOTIDE SEQUENCE [LARGE SCALE GENOMIC DNA]</scope>
    <source>
        <strain evidence="3 4">FDU301</strain>
    </source>
</reference>
<dbReference type="Pfam" id="PF13152">
    <property type="entry name" value="DUF3967"/>
    <property type="match status" value="1"/>
</dbReference>
<feature type="domain" description="HTH merR-type" evidence="2">
    <location>
        <begin position="6"/>
        <end position="65"/>
    </location>
</feature>
<sequence length="186" mass="21268">MEERVYWTAEAADMVGIGTSTIRKYALALEAKGYNIQRNDKQQRAFTKKDVAALKRIVELTQAGVMTLDSAVNTVIAEFTEVDPSEEQKNEDIDDEKIYSANDVAAILEHVKKQDERLDRIERFNRELITRLDEQTNYITESINKRDDQITSAIRELQDTKKLIATSAEEKAEHPKGFLSKLFGKK</sequence>
<dbReference type="Pfam" id="PF13411">
    <property type="entry name" value="MerR_1"/>
    <property type="match status" value="1"/>
</dbReference>
<dbReference type="RefSeq" id="WP_177564462.1">
    <property type="nucleotide sequence ID" value="NZ_CP058268.1"/>
</dbReference>
<dbReference type="EMBL" id="JARAOX010000198">
    <property type="protein sequence ID" value="MDD9784667.1"/>
    <property type="molecule type" value="Genomic_DNA"/>
</dbReference>
<feature type="domain" description="DUF3967" evidence="1">
    <location>
        <begin position="143"/>
        <end position="171"/>
    </location>
</feature>
<protein>
    <submittedName>
        <fullName evidence="3">DUF3967 domain-containing protein</fullName>
    </submittedName>
</protein>
<gene>
    <name evidence="3" type="ORF">PVE99_20080</name>
</gene>
<name>A0ABD4WWN7_PRIMG</name>
<dbReference type="InterPro" id="IPR000551">
    <property type="entry name" value="MerR-type_HTH_dom"/>
</dbReference>
<organism evidence="3 4">
    <name type="scientific">Priestia megaterium</name>
    <name type="common">Bacillus megaterium</name>
    <dbReference type="NCBI Taxonomy" id="1404"/>
    <lineage>
        <taxon>Bacteria</taxon>
        <taxon>Bacillati</taxon>
        <taxon>Bacillota</taxon>
        <taxon>Bacilli</taxon>
        <taxon>Bacillales</taxon>
        <taxon>Bacillaceae</taxon>
        <taxon>Priestia</taxon>
    </lineage>
</organism>
<dbReference type="InterPro" id="IPR025052">
    <property type="entry name" value="DUF3967"/>
</dbReference>
<accession>A0ABD4WWN7</accession>
<dbReference type="InterPro" id="IPR009061">
    <property type="entry name" value="DNA-bd_dom_put_sf"/>
</dbReference>
<dbReference type="AlphaFoldDB" id="A0ABD4WWN7"/>
<dbReference type="Proteomes" id="UP001213771">
    <property type="component" value="Unassembled WGS sequence"/>
</dbReference>
<proteinExistence type="predicted"/>